<keyword evidence="4" id="KW-1185">Reference proteome</keyword>
<feature type="compositionally biased region" description="Low complexity" evidence="1">
    <location>
        <begin position="46"/>
        <end position="61"/>
    </location>
</feature>
<feature type="region of interest" description="Disordered" evidence="1">
    <location>
        <begin position="45"/>
        <end position="168"/>
    </location>
</feature>
<sequence length="606" mass="67876">MSMIDETLPTTDNEFIHFDHSAGDYADYWLADWVNLISSVESSIHSPAQATSTSAQSPRARNSSKMCNPATRFRRTSSTSTTRDTPSEPKVSAIPEEQIAPRTSRRMSGEMSRPEATARAALQQSQAGNNHTGSEDMSNIHPKLRGQTTTTSRGSKPIPETRFEGRESIQHEAKPLANLAISRTGTNRVHTWQTSLPEPSGRSSEPSIQLPLQPHESEISTDNTEGGIREQASTSCPSNAPLTATFHDRDTGSAGSVYSASSSWPKKCILEDDKLASQLMERVDRVLANIDRNPDLHKDIVDKLYFEARWRLKKPVSSILDAHSSSSLLPSKASESRTSVSRSSAPKAPKAAEEFPCHLCLEGPFEFRKWIRHYDIHFPPFFWHCGTCKFTANQRDGFIQHCRGKKHRTNIEGSPELSEQLNRNKFWILDGGHERCIYCDKEFKGLSHSERKTHIIMHLREDTAESLSRAFNHRCKNLRCGEKDYHWRRSKYVTRILGDADDDTLGTSRDGESEGGDGNDSTGTIEDEDELEGDDSTSEDQGRMGGGGEGRGGGRGGMRGSRETRIFWTSQSRQRTWPTYQSAVFAHIPRRLHGQRLSERRYGVRG</sequence>
<dbReference type="AlphaFoldDB" id="A0A2J6STG5"/>
<feature type="compositionally biased region" description="Polar residues" evidence="1">
    <location>
        <begin position="191"/>
        <end position="207"/>
    </location>
</feature>
<feature type="compositionally biased region" description="Polar residues" evidence="1">
    <location>
        <begin position="122"/>
        <end position="137"/>
    </location>
</feature>
<feature type="region of interest" description="Disordered" evidence="1">
    <location>
        <begin position="191"/>
        <end position="248"/>
    </location>
</feature>
<evidence type="ECO:0000259" key="2">
    <source>
        <dbReference type="SMART" id="SM00355"/>
    </source>
</evidence>
<dbReference type="InterPro" id="IPR036236">
    <property type="entry name" value="Znf_C2H2_sf"/>
</dbReference>
<dbReference type="GeneID" id="36595403"/>
<feature type="domain" description="C2H2-type" evidence="2">
    <location>
        <begin position="434"/>
        <end position="458"/>
    </location>
</feature>
<feature type="compositionally biased region" description="Basic and acidic residues" evidence="1">
    <location>
        <begin position="159"/>
        <end position="168"/>
    </location>
</feature>
<reference evidence="3 4" key="1">
    <citation type="submission" date="2016-04" db="EMBL/GenBank/DDBJ databases">
        <title>A degradative enzymes factory behind the ericoid mycorrhizal symbiosis.</title>
        <authorList>
            <consortium name="DOE Joint Genome Institute"/>
            <person name="Martino E."/>
            <person name="Morin E."/>
            <person name="Grelet G."/>
            <person name="Kuo A."/>
            <person name="Kohler A."/>
            <person name="Daghino S."/>
            <person name="Barry K."/>
            <person name="Choi C."/>
            <person name="Cichocki N."/>
            <person name="Clum A."/>
            <person name="Copeland A."/>
            <person name="Hainaut M."/>
            <person name="Haridas S."/>
            <person name="Labutti K."/>
            <person name="Lindquist E."/>
            <person name="Lipzen A."/>
            <person name="Khouja H.-R."/>
            <person name="Murat C."/>
            <person name="Ohm R."/>
            <person name="Olson A."/>
            <person name="Spatafora J."/>
            <person name="Veneault-Fourrey C."/>
            <person name="Henrissat B."/>
            <person name="Grigoriev I."/>
            <person name="Martin F."/>
            <person name="Perotto S."/>
        </authorList>
    </citation>
    <scope>NUCLEOTIDE SEQUENCE [LARGE SCALE GENOMIC DNA]</scope>
    <source>
        <strain evidence="3 4">E</strain>
    </source>
</reference>
<proteinExistence type="predicted"/>
<evidence type="ECO:0000313" key="4">
    <source>
        <dbReference type="Proteomes" id="UP000235371"/>
    </source>
</evidence>
<dbReference type="InterPro" id="IPR013087">
    <property type="entry name" value="Znf_C2H2_type"/>
</dbReference>
<feature type="domain" description="C2H2-type" evidence="2">
    <location>
        <begin position="383"/>
        <end position="407"/>
    </location>
</feature>
<dbReference type="SMART" id="SM00355">
    <property type="entry name" value="ZnF_C2H2"/>
    <property type="match status" value="3"/>
</dbReference>
<accession>A0A2J6STG5</accession>
<feature type="compositionally biased region" description="Acidic residues" evidence="1">
    <location>
        <begin position="525"/>
        <end position="538"/>
    </location>
</feature>
<feature type="region of interest" description="Disordered" evidence="1">
    <location>
        <begin position="500"/>
        <end position="573"/>
    </location>
</feature>
<organism evidence="3 4">
    <name type="scientific">Hyaloscypha bicolor E</name>
    <dbReference type="NCBI Taxonomy" id="1095630"/>
    <lineage>
        <taxon>Eukaryota</taxon>
        <taxon>Fungi</taxon>
        <taxon>Dikarya</taxon>
        <taxon>Ascomycota</taxon>
        <taxon>Pezizomycotina</taxon>
        <taxon>Leotiomycetes</taxon>
        <taxon>Helotiales</taxon>
        <taxon>Hyaloscyphaceae</taxon>
        <taxon>Hyaloscypha</taxon>
        <taxon>Hyaloscypha bicolor</taxon>
    </lineage>
</organism>
<feature type="compositionally biased region" description="Polar residues" evidence="1">
    <location>
        <begin position="231"/>
        <end position="242"/>
    </location>
</feature>
<feature type="compositionally biased region" description="Gly residues" evidence="1">
    <location>
        <begin position="543"/>
        <end position="559"/>
    </location>
</feature>
<dbReference type="STRING" id="1095630.A0A2J6STG5"/>
<dbReference type="EMBL" id="KZ613866">
    <property type="protein sequence ID" value="PMD54050.1"/>
    <property type="molecule type" value="Genomic_DNA"/>
</dbReference>
<protein>
    <recommendedName>
        <fullName evidence="2">C2H2-type domain-containing protein</fullName>
    </recommendedName>
</protein>
<name>A0A2J6STG5_9HELO</name>
<gene>
    <name evidence="3" type="ORF">K444DRAFT_667694</name>
</gene>
<dbReference type="SUPFAM" id="SSF57667">
    <property type="entry name" value="beta-beta-alpha zinc fingers"/>
    <property type="match status" value="1"/>
</dbReference>
<evidence type="ECO:0000256" key="1">
    <source>
        <dbReference type="SAM" id="MobiDB-lite"/>
    </source>
</evidence>
<feature type="domain" description="C2H2-type" evidence="2">
    <location>
        <begin position="355"/>
        <end position="377"/>
    </location>
</feature>
<dbReference type="Proteomes" id="UP000235371">
    <property type="component" value="Unassembled WGS sequence"/>
</dbReference>
<dbReference type="InParanoid" id="A0A2J6STG5"/>
<evidence type="ECO:0000313" key="3">
    <source>
        <dbReference type="EMBL" id="PMD54050.1"/>
    </source>
</evidence>
<dbReference type="RefSeq" id="XP_024730954.1">
    <property type="nucleotide sequence ID" value="XM_024887327.1"/>
</dbReference>